<evidence type="ECO:0000313" key="2">
    <source>
        <dbReference type="Proteomes" id="UP000481153"/>
    </source>
</evidence>
<protein>
    <recommendedName>
        <fullName evidence="3">BLOC-2 complex member HPS3 N-terminal domain-containing protein</fullName>
    </recommendedName>
</protein>
<sequence>MAPGVRTITHGETSCICGISLTERDATFAVSDESRVRIYSASELVLLHEFSSIHGRILDMHHTTFCDAIVTLETHGADDDDGDCYLCVYHDWRSSNTPSPSQNLVRAYTLPLAIARPESVCLSVCSFTGRVALATADGFGVNIWQTSDGFFEHVMELKVDRDFQYVSVHGAYVAIASRTEVRVMEIIVEPASSTSGRKSNGGDVKPKLLERKKELIYNTLEKDRIPKIRIPSVSGISTAVAHEAVVQVMGKDDAQLEAYNLAGLVHDQDIRVNAALEYVHSRVQVLLQRFVPPNHVISALRFLPETVDPSRVAQSRTYARLLVSTATESFLYYFIADEVDATRDLMAKKILRREADPIRGVIEPIAITNGTSNAGFTESTSALETRSGRVAMMYKFSAPVNCVTANSSFLFAATLAGLEVWSLWSPCHHIAAKKALDSTFALQPTQPQLLGVHPLPNEPVAKNIVALDSYVAVLLQASLTEESHPLKNSSAVARRKAHALPFEMRRHQAQVKMADGIVVVFPQSPPSTMFEKAKVETSGNHVVTKDQMDLLLSLFSLYRFRADVGLHALHDMSGLTKETLALQFEISLYDSLARACAAHIAHLYTTPAFRNLTRAALLYVASNVPSRDVLVKFRSVEKANDPTDVIDATAVYLEAFLFPQKDPANYLGLHLPVERDDDNDVSFTGVVLRHYGDHAPEQLSRLAIDSSLTWTLLDIDYCLAKLRFAEHKSVLIRIGILVLLIRATGLPDLESFVQAKHAVLPADDEYSDASISNRIEWLAENYPEPLIHLCVTHPEFLIQKHRRADDEDTVAVPPMFYRSILATGLLAKAPTKLLSALELIFYSALGHQNAFLTAMSFCLGVLGGGDAASRIRSGHSNISAAQPLETSEVYVLGAMHFMLLHMSKYPGGDTTIQASLALEYIHVCIRLSLVSSPNAKAMLTHALASRSSLLPKKQTPVPSFVEPYLDATAGLAKNSHIDQTLHQLYLFACQLVPTVDAATLATLCAFYKDAGPIPTLMELLILPRVDRLEDGLRKIYGNPLYYGYLVGYATAFCHSLEEWKTFLHIVLDSTSPLSSELLSTVQDTLDHLALTFTPQEFLAIIPDQADASVFLDALARCVRKHEII</sequence>
<organism evidence="1 2">
    <name type="scientific">Aphanomyces euteiches</name>
    <dbReference type="NCBI Taxonomy" id="100861"/>
    <lineage>
        <taxon>Eukaryota</taxon>
        <taxon>Sar</taxon>
        <taxon>Stramenopiles</taxon>
        <taxon>Oomycota</taxon>
        <taxon>Saprolegniomycetes</taxon>
        <taxon>Saprolegniales</taxon>
        <taxon>Verrucalvaceae</taxon>
        <taxon>Aphanomyces</taxon>
    </lineage>
</organism>
<dbReference type="AlphaFoldDB" id="A0A6G0XRT2"/>
<name>A0A6G0XRT2_9STRA</name>
<keyword evidence="2" id="KW-1185">Reference proteome</keyword>
<dbReference type="PANTHER" id="PTHR28633">
    <property type="entry name" value="HERMANSKY-PUDLAK SYNDROME 3 PROTEIN"/>
    <property type="match status" value="1"/>
</dbReference>
<dbReference type="EMBL" id="VJMJ01000019">
    <property type="protein sequence ID" value="KAF0743275.1"/>
    <property type="molecule type" value="Genomic_DNA"/>
</dbReference>
<dbReference type="InterPro" id="IPR017216">
    <property type="entry name" value="HPS3"/>
</dbReference>
<dbReference type="InterPro" id="IPR036322">
    <property type="entry name" value="WD40_repeat_dom_sf"/>
</dbReference>
<comment type="caution">
    <text evidence="1">The sequence shown here is derived from an EMBL/GenBank/DDBJ whole genome shotgun (WGS) entry which is preliminary data.</text>
</comment>
<dbReference type="PANTHER" id="PTHR28633:SF1">
    <property type="entry name" value="BLOC-2 COMPLEX MEMBER HPS3"/>
    <property type="match status" value="1"/>
</dbReference>
<proteinExistence type="predicted"/>
<accession>A0A6G0XRT2</accession>
<evidence type="ECO:0000313" key="1">
    <source>
        <dbReference type="EMBL" id="KAF0743275.1"/>
    </source>
</evidence>
<evidence type="ECO:0008006" key="3">
    <source>
        <dbReference type="Google" id="ProtNLM"/>
    </source>
</evidence>
<dbReference type="VEuPathDB" id="FungiDB:AeMF1_019771"/>
<reference evidence="1 2" key="1">
    <citation type="submission" date="2019-07" db="EMBL/GenBank/DDBJ databases">
        <title>Genomics analysis of Aphanomyces spp. identifies a new class of oomycete effector associated with host adaptation.</title>
        <authorList>
            <person name="Gaulin E."/>
        </authorList>
    </citation>
    <scope>NUCLEOTIDE SEQUENCE [LARGE SCALE GENOMIC DNA]</scope>
    <source>
        <strain evidence="1 2">ATCC 201684</strain>
    </source>
</reference>
<gene>
    <name evidence="1" type="ORF">Ae201684_001964</name>
</gene>
<dbReference type="SUPFAM" id="SSF50978">
    <property type="entry name" value="WD40 repeat-like"/>
    <property type="match status" value="1"/>
</dbReference>
<dbReference type="Proteomes" id="UP000481153">
    <property type="component" value="Unassembled WGS sequence"/>
</dbReference>